<keyword evidence="4 10" id="KW-0812">Transmembrane</keyword>
<dbReference type="InterPro" id="IPR002076">
    <property type="entry name" value="ELO_fam"/>
</dbReference>
<keyword evidence="3" id="KW-0808">Transferase</keyword>
<organism evidence="11 12">
    <name type="scientific">Oedothorax gibbosus</name>
    <dbReference type="NCBI Taxonomy" id="931172"/>
    <lineage>
        <taxon>Eukaryota</taxon>
        <taxon>Metazoa</taxon>
        <taxon>Ecdysozoa</taxon>
        <taxon>Arthropoda</taxon>
        <taxon>Chelicerata</taxon>
        <taxon>Arachnida</taxon>
        <taxon>Araneae</taxon>
        <taxon>Araneomorphae</taxon>
        <taxon>Entelegynae</taxon>
        <taxon>Araneoidea</taxon>
        <taxon>Linyphiidae</taxon>
        <taxon>Erigoninae</taxon>
        <taxon>Oedothorax</taxon>
    </lineage>
</organism>
<gene>
    <name evidence="11" type="ORF">JTE90_029617</name>
</gene>
<evidence type="ECO:0000256" key="10">
    <source>
        <dbReference type="SAM" id="Phobius"/>
    </source>
</evidence>
<comment type="caution">
    <text evidence="11">The sequence shown here is derived from an EMBL/GenBank/DDBJ whole genome shotgun (WGS) entry which is preliminary data.</text>
</comment>
<dbReference type="AlphaFoldDB" id="A0AAV6VG52"/>
<evidence type="ECO:0000256" key="1">
    <source>
        <dbReference type="ARBA" id="ARBA00004141"/>
    </source>
</evidence>
<evidence type="ECO:0000256" key="6">
    <source>
        <dbReference type="ARBA" id="ARBA00022989"/>
    </source>
</evidence>
<evidence type="ECO:0000256" key="5">
    <source>
        <dbReference type="ARBA" id="ARBA00022832"/>
    </source>
</evidence>
<dbReference type="EMBL" id="JAFNEN010000094">
    <property type="protein sequence ID" value="KAG8195037.1"/>
    <property type="molecule type" value="Genomic_DNA"/>
</dbReference>
<keyword evidence="6 10" id="KW-1133">Transmembrane helix</keyword>
<feature type="transmembrane region" description="Helical" evidence="10">
    <location>
        <begin position="23"/>
        <end position="44"/>
    </location>
</feature>
<name>A0AAV6VG52_9ARAC</name>
<evidence type="ECO:0000256" key="2">
    <source>
        <dbReference type="ARBA" id="ARBA00022516"/>
    </source>
</evidence>
<proteinExistence type="predicted"/>
<protein>
    <recommendedName>
        <fullName evidence="13">Very-long-chain 3-oxoacyl-CoA synthase</fullName>
    </recommendedName>
</protein>
<dbReference type="GO" id="GO:0006633">
    <property type="term" value="P:fatty acid biosynthetic process"/>
    <property type="evidence" value="ECO:0007669"/>
    <property type="project" value="UniProtKB-KW"/>
</dbReference>
<dbReference type="EMBL" id="JAFNEN010000094">
    <property type="protein sequence ID" value="KAG8195036.1"/>
    <property type="molecule type" value="Genomic_DNA"/>
</dbReference>
<dbReference type="GO" id="GO:0009922">
    <property type="term" value="F:fatty acid elongase activity"/>
    <property type="evidence" value="ECO:0007669"/>
    <property type="project" value="InterPro"/>
</dbReference>
<dbReference type="Proteomes" id="UP000827092">
    <property type="component" value="Unassembled WGS sequence"/>
</dbReference>
<keyword evidence="9" id="KW-0275">Fatty acid biosynthesis</keyword>
<dbReference type="Pfam" id="PF01151">
    <property type="entry name" value="ELO"/>
    <property type="match status" value="1"/>
</dbReference>
<evidence type="ECO:0000256" key="8">
    <source>
        <dbReference type="ARBA" id="ARBA00023136"/>
    </source>
</evidence>
<evidence type="ECO:0008006" key="13">
    <source>
        <dbReference type="Google" id="ProtNLM"/>
    </source>
</evidence>
<evidence type="ECO:0000256" key="7">
    <source>
        <dbReference type="ARBA" id="ARBA00023098"/>
    </source>
</evidence>
<evidence type="ECO:0000256" key="4">
    <source>
        <dbReference type="ARBA" id="ARBA00022692"/>
    </source>
</evidence>
<sequence>MLEAAWIAVDEFLNHGDIRQKFLIRYPSVSIAIVIAYILFVKWIGPAIMANRKPFELKYLMIVYDFGHYLLFSQ</sequence>
<keyword evidence="8 10" id="KW-0472">Membrane</keyword>
<reference evidence="11 12" key="1">
    <citation type="journal article" date="2022" name="Nat. Ecol. Evol.">
        <title>A masculinizing supergene underlies an exaggerated male reproductive morph in a spider.</title>
        <authorList>
            <person name="Hendrickx F."/>
            <person name="De Corte Z."/>
            <person name="Sonet G."/>
            <person name="Van Belleghem S.M."/>
            <person name="Kostlbacher S."/>
            <person name="Vangestel C."/>
        </authorList>
    </citation>
    <scope>NUCLEOTIDE SEQUENCE [LARGE SCALE GENOMIC DNA]</scope>
    <source>
        <strain evidence="11">W744_W776</strain>
    </source>
</reference>
<evidence type="ECO:0000313" key="12">
    <source>
        <dbReference type="Proteomes" id="UP000827092"/>
    </source>
</evidence>
<evidence type="ECO:0000256" key="9">
    <source>
        <dbReference type="ARBA" id="ARBA00023160"/>
    </source>
</evidence>
<comment type="subcellular location">
    <subcellularLocation>
        <location evidence="1">Membrane</location>
        <topology evidence="1">Multi-pass membrane protein</topology>
    </subcellularLocation>
</comment>
<keyword evidence="2" id="KW-0444">Lipid biosynthesis</keyword>
<keyword evidence="5" id="KW-0276">Fatty acid metabolism</keyword>
<keyword evidence="12" id="KW-1185">Reference proteome</keyword>
<keyword evidence="7" id="KW-0443">Lipid metabolism</keyword>
<accession>A0AAV6VG52</accession>
<evidence type="ECO:0000256" key="3">
    <source>
        <dbReference type="ARBA" id="ARBA00022679"/>
    </source>
</evidence>
<evidence type="ECO:0000313" key="11">
    <source>
        <dbReference type="EMBL" id="KAG8195036.1"/>
    </source>
</evidence>
<dbReference type="GO" id="GO:0016020">
    <property type="term" value="C:membrane"/>
    <property type="evidence" value="ECO:0007669"/>
    <property type="project" value="UniProtKB-SubCell"/>
</dbReference>